<sequence>MLKFSLPILFSLALSLPATAFANLDQPLQVLDDCALSAEYGQSNSLNLLHDQYRFTAQDVVNQVRAEQNLDLASKFATLGSRFYINPQGQTVLQIQRDVVSLGVIETTLSVDGLRQLGQHFIDEFKALAFE</sequence>
<accession>A0AAP9GUK2</accession>
<reference evidence="4" key="1">
    <citation type="submission" date="2019-11" db="EMBL/GenBank/DDBJ databases">
        <title>Escherichia coli 1916D6.</title>
        <authorList>
            <person name="Yao H."/>
            <person name="Du X."/>
            <person name="Yu R."/>
            <person name="Li A."/>
        </authorList>
    </citation>
    <scope>NUCLEOTIDE SEQUENCE [LARGE SCALE GENOMIC DNA]</scope>
    <source>
        <strain evidence="4">19110F47</strain>
    </source>
</reference>
<keyword evidence="1" id="KW-0732">Signal</keyword>
<evidence type="ECO:0000313" key="5">
    <source>
        <dbReference type="Proteomes" id="UP000663954"/>
    </source>
</evidence>
<dbReference type="EMBL" id="CP046045">
    <property type="protein sequence ID" value="QGM26607.1"/>
    <property type="molecule type" value="Genomic_DNA"/>
</dbReference>
<dbReference type="RefSeq" id="WP_004974410.1">
    <property type="nucleotide sequence ID" value="NZ_AP031566.1"/>
</dbReference>
<reference evidence="2" key="2">
    <citation type="submission" date="2019-11" db="EMBL/GenBank/DDBJ databases">
        <authorList>
            <person name="Yao H."/>
            <person name="Du X."/>
            <person name="Yu R."/>
            <person name="Li A."/>
        </authorList>
    </citation>
    <scope>NUCLEOTIDE SEQUENCE</scope>
    <source>
        <strain evidence="2">19110F47</strain>
    </source>
</reference>
<feature type="chain" id="PRO_5043038136" evidence="1">
    <location>
        <begin position="21"/>
        <end position="131"/>
    </location>
</feature>
<proteinExistence type="predicted"/>
<organism evidence="2 4">
    <name type="scientific">Acinetobacter towneri</name>
    <dbReference type="NCBI Taxonomy" id="202956"/>
    <lineage>
        <taxon>Bacteria</taxon>
        <taxon>Pseudomonadati</taxon>
        <taxon>Pseudomonadota</taxon>
        <taxon>Gammaproteobacteria</taxon>
        <taxon>Moraxellales</taxon>
        <taxon>Moraxellaceae</taxon>
        <taxon>Acinetobacter</taxon>
    </lineage>
</organism>
<evidence type="ECO:0000256" key="1">
    <source>
        <dbReference type="SAM" id="SignalP"/>
    </source>
</evidence>
<keyword evidence="5" id="KW-1185">Reference proteome</keyword>
<dbReference type="AlphaFoldDB" id="A0AAP9GUK2"/>
<gene>
    <name evidence="2" type="ORF">GJD93_02365</name>
    <name evidence="3" type="ORF">J4G45_02350</name>
</gene>
<evidence type="ECO:0000313" key="4">
    <source>
        <dbReference type="Proteomes" id="UP000405075"/>
    </source>
</evidence>
<evidence type="ECO:0000313" key="2">
    <source>
        <dbReference type="EMBL" id="QGM26607.1"/>
    </source>
</evidence>
<dbReference type="GeneID" id="64221687"/>
<protein>
    <submittedName>
        <fullName evidence="2">Uncharacterized protein</fullName>
    </submittedName>
</protein>
<reference evidence="3" key="4">
    <citation type="submission" date="2021-03" db="EMBL/GenBank/DDBJ databases">
        <authorList>
            <person name="Ma J."/>
        </authorList>
    </citation>
    <scope>NUCLEOTIDE SEQUENCE</scope>
    <source>
        <strain evidence="3">GX5</strain>
    </source>
</reference>
<feature type="signal peptide" evidence="1">
    <location>
        <begin position="1"/>
        <end position="20"/>
    </location>
</feature>
<dbReference type="Proteomes" id="UP000405075">
    <property type="component" value="Chromosome"/>
</dbReference>
<dbReference type="EMBL" id="CP071770">
    <property type="protein sequence ID" value="QTD62050.1"/>
    <property type="molecule type" value="Genomic_DNA"/>
</dbReference>
<dbReference type="Proteomes" id="UP000663954">
    <property type="component" value="Chromosome"/>
</dbReference>
<name>A0AAP9GUK2_9GAMM</name>
<evidence type="ECO:0000313" key="3">
    <source>
        <dbReference type="EMBL" id="QTD62050.1"/>
    </source>
</evidence>
<reference evidence="3 5" key="3">
    <citation type="journal article" date="2020" name="Front. Cell. Infect. Microbiol.">
        <title>Characterization of Three Porcine Acinetobacter towneri Strains Co-Harboring tet(X3) and bla OXA-58.</title>
        <authorList>
            <person name="Ma J."/>
            <person name="Wang J."/>
            <person name="Feng J."/>
            <person name="Liu Y."/>
            <person name="Yang B."/>
            <person name="Li R."/>
            <person name="Bai L."/>
            <person name="He T."/>
            <person name="Wang X."/>
            <person name="Yang Z."/>
        </authorList>
    </citation>
    <scope>NUCLEOTIDE SEQUENCE [LARGE SCALE GENOMIC DNA]</scope>
    <source>
        <strain evidence="3 5">GX5</strain>
    </source>
</reference>